<dbReference type="PROSITE" id="PS50942">
    <property type="entry name" value="ENTH"/>
    <property type="match status" value="1"/>
</dbReference>
<dbReference type="SMART" id="SM00273">
    <property type="entry name" value="ENTH"/>
    <property type="match status" value="1"/>
</dbReference>
<dbReference type="InterPro" id="IPR013809">
    <property type="entry name" value="ENTH"/>
</dbReference>
<feature type="compositionally biased region" description="Basic and acidic residues" evidence="1">
    <location>
        <begin position="175"/>
        <end position="187"/>
    </location>
</feature>
<dbReference type="Pfam" id="PF01417">
    <property type="entry name" value="ENTH"/>
    <property type="match status" value="1"/>
</dbReference>
<dbReference type="AlphaFoldDB" id="A0A813FKL3"/>
<feature type="region of interest" description="Disordered" evidence="1">
    <location>
        <begin position="149"/>
        <end position="187"/>
    </location>
</feature>
<dbReference type="Proteomes" id="UP000654075">
    <property type="component" value="Unassembled WGS sequence"/>
</dbReference>
<dbReference type="Proteomes" id="UP000626109">
    <property type="component" value="Unassembled WGS sequence"/>
</dbReference>
<sequence>MEKTLDKWYGKLKHEAIKIKRQAKVVAELETPFEKNLREATSNQKWGCPNSVLADIAVDANSYRYRQKIMKRTWENLQGAQDKWRRILKTLIMLEYLLKNGAENIAGEVQSEQMLIKRLTSYQCREDGHDRGGGVREKAETILKLIGDKEMMRSEREKAKAHSAKLGASSGCAHGGERAESSNRGKFANDARMFANELRGNDTGSISTSQAADLDRRFNQVKEQKMAERDAREQSANDRVHGGRDRPHDRDDRDDRNDRSRWNDRDDRDGRYARDDDQRDRRDGGDRNRDDRDDRDDRDGRGVREDKRGPIADDYGLFDPSFKPQDDNSSDSGDDRPSRGSRSKDKAKSASQPDLLDLDLMGNGASPVTEAAEDWGDFDAGHTQARASSSASASTSAGFSLRPPPPSAAQAPLAAASGGLMGFMAEAPPAAAAPATFQPNGMSAFGNSAFQSATSAQGGGSGGGAGGNLMYDFDFQPSARQGGQASSNLFEDAGFKAATPDWGSTGASGSASSNPFGHSDFQSAAPSSAASGAGGFGDGGAGNPFGEEVAFQSAGTVGAPPIFGGPSSFSSPPMSASSSVPVPPSTFLDGMGVANGLCDFDLAKGPAGGSDSAKKTVKTDALDAFGGLGLSG</sequence>
<feature type="compositionally biased region" description="Basic and acidic residues" evidence="1">
    <location>
        <begin position="222"/>
        <end position="311"/>
    </location>
</feature>
<dbReference type="OMA" id="FEYLEPN"/>
<dbReference type="GO" id="GO:0005543">
    <property type="term" value="F:phospholipid binding"/>
    <property type="evidence" value="ECO:0007669"/>
    <property type="project" value="TreeGrafter"/>
</dbReference>
<dbReference type="GO" id="GO:0005768">
    <property type="term" value="C:endosome"/>
    <property type="evidence" value="ECO:0007669"/>
    <property type="project" value="TreeGrafter"/>
</dbReference>
<feature type="domain" description="ENTH" evidence="2">
    <location>
        <begin position="25"/>
        <end position="156"/>
    </location>
</feature>
<organism evidence="3 5">
    <name type="scientific">Polarella glacialis</name>
    <name type="common">Dinoflagellate</name>
    <dbReference type="NCBI Taxonomy" id="89957"/>
    <lineage>
        <taxon>Eukaryota</taxon>
        <taxon>Sar</taxon>
        <taxon>Alveolata</taxon>
        <taxon>Dinophyceae</taxon>
        <taxon>Suessiales</taxon>
        <taxon>Suessiaceae</taxon>
        <taxon>Polarella</taxon>
    </lineage>
</organism>
<dbReference type="OrthoDB" id="413285at2759"/>
<feature type="region of interest" description="Disordered" evidence="1">
    <location>
        <begin position="501"/>
        <end position="547"/>
    </location>
</feature>
<evidence type="ECO:0000313" key="4">
    <source>
        <dbReference type="EMBL" id="CAE8675886.1"/>
    </source>
</evidence>
<evidence type="ECO:0000313" key="5">
    <source>
        <dbReference type="Proteomes" id="UP000654075"/>
    </source>
</evidence>
<feature type="compositionally biased region" description="Low complexity" evidence="1">
    <location>
        <begin position="562"/>
        <end position="580"/>
    </location>
</feature>
<dbReference type="GO" id="GO:0030125">
    <property type="term" value="C:clathrin vesicle coat"/>
    <property type="evidence" value="ECO:0007669"/>
    <property type="project" value="TreeGrafter"/>
</dbReference>
<dbReference type="EMBL" id="CAJNNV010025129">
    <property type="protein sequence ID" value="CAE8612552.1"/>
    <property type="molecule type" value="Genomic_DNA"/>
</dbReference>
<feature type="compositionally biased region" description="Basic and acidic residues" evidence="1">
    <location>
        <begin position="333"/>
        <end position="348"/>
    </location>
</feature>
<keyword evidence="5" id="KW-1185">Reference proteome</keyword>
<feature type="compositionally biased region" description="Basic and acidic residues" evidence="1">
    <location>
        <begin position="149"/>
        <end position="160"/>
    </location>
</feature>
<feature type="region of interest" description="Disordered" evidence="1">
    <location>
        <begin position="562"/>
        <end position="581"/>
    </location>
</feature>
<dbReference type="PANTHER" id="PTHR12276:SF45">
    <property type="entry name" value="CLATHRIN INTERACTOR 1"/>
    <property type="match status" value="1"/>
</dbReference>
<reference evidence="3" key="1">
    <citation type="submission" date="2021-02" db="EMBL/GenBank/DDBJ databases">
        <authorList>
            <person name="Dougan E. K."/>
            <person name="Rhodes N."/>
            <person name="Thang M."/>
            <person name="Chan C."/>
        </authorList>
    </citation>
    <scope>NUCLEOTIDE SEQUENCE</scope>
</reference>
<name>A0A813FKL3_POLGL</name>
<feature type="compositionally biased region" description="Low complexity" evidence="1">
    <location>
        <begin position="385"/>
        <end position="397"/>
    </location>
</feature>
<dbReference type="CDD" id="cd03571">
    <property type="entry name" value="ENTH"/>
    <property type="match status" value="1"/>
</dbReference>
<proteinExistence type="predicted"/>
<feature type="compositionally biased region" description="Gly residues" evidence="1">
    <location>
        <begin position="532"/>
        <end position="543"/>
    </location>
</feature>
<gene>
    <name evidence="3" type="ORF">PGLA1383_LOCUS30342</name>
    <name evidence="4" type="ORF">PGLA2088_LOCUS19600</name>
</gene>
<evidence type="ECO:0000256" key="1">
    <source>
        <dbReference type="SAM" id="MobiDB-lite"/>
    </source>
</evidence>
<dbReference type="GO" id="GO:0005886">
    <property type="term" value="C:plasma membrane"/>
    <property type="evidence" value="ECO:0007669"/>
    <property type="project" value="TreeGrafter"/>
</dbReference>
<dbReference type="EMBL" id="CAJNNW010025155">
    <property type="protein sequence ID" value="CAE8675886.1"/>
    <property type="molecule type" value="Genomic_DNA"/>
</dbReference>
<dbReference type="SUPFAM" id="SSF48464">
    <property type="entry name" value="ENTH/VHS domain"/>
    <property type="match status" value="1"/>
</dbReference>
<evidence type="ECO:0000313" key="3">
    <source>
        <dbReference type="EMBL" id="CAE8612552.1"/>
    </source>
</evidence>
<feature type="compositionally biased region" description="Low complexity" evidence="1">
    <location>
        <begin position="503"/>
        <end position="513"/>
    </location>
</feature>
<feature type="region of interest" description="Disordered" evidence="1">
    <location>
        <begin position="222"/>
        <end position="412"/>
    </location>
</feature>
<protein>
    <recommendedName>
        <fullName evidence="2">ENTH domain-containing protein</fullName>
    </recommendedName>
</protein>
<evidence type="ECO:0000259" key="2">
    <source>
        <dbReference type="PROSITE" id="PS50942"/>
    </source>
</evidence>
<dbReference type="Gene3D" id="1.25.40.90">
    <property type="match status" value="1"/>
</dbReference>
<dbReference type="GO" id="GO:0030276">
    <property type="term" value="F:clathrin binding"/>
    <property type="evidence" value="ECO:0007669"/>
    <property type="project" value="TreeGrafter"/>
</dbReference>
<dbReference type="PANTHER" id="PTHR12276">
    <property type="entry name" value="EPSIN/ENT-RELATED"/>
    <property type="match status" value="1"/>
</dbReference>
<comment type="caution">
    <text evidence="3">The sequence shown here is derived from an EMBL/GenBank/DDBJ whole genome shotgun (WGS) entry which is preliminary data.</text>
</comment>
<accession>A0A813FKL3</accession>
<dbReference type="GO" id="GO:0006897">
    <property type="term" value="P:endocytosis"/>
    <property type="evidence" value="ECO:0007669"/>
    <property type="project" value="TreeGrafter"/>
</dbReference>
<dbReference type="InterPro" id="IPR008942">
    <property type="entry name" value="ENTH_VHS"/>
</dbReference>